<name>A0A8J4H0Z7_9BACL</name>
<accession>A0A8J4H0Z7</accession>
<keyword evidence="2" id="KW-1185">Reference proteome</keyword>
<sequence>MSTSVSISLLDCPGVRAAFIAPGLLLIGDPFEGTTIHATPEQFLVLAHIITEGVKEQQVDSSGQQISLRAEQQLIALKGGEGR</sequence>
<organism evidence="1 2">
    <name type="scientific">Xylanibacillus composti</name>
    <dbReference type="NCBI Taxonomy" id="1572762"/>
    <lineage>
        <taxon>Bacteria</taxon>
        <taxon>Bacillati</taxon>
        <taxon>Bacillota</taxon>
        <taxon>Bacilli</taxon>
        <taxon>Bacillales</taxon>
        <taxon>Paenibacillaceae</taxon>
        <taxon>Xylanibacillus</taxon>
    </lineage>
</organism>
<dbReference type="AlphaFoldDB" id="A0A8J4H0Z7"/>
<evidence type="ECO:0000313" key="1">
    <source>
        <dbReference type="EMBL" id="GIQ67406.1"/>
    </source>
</evidence>
<dbReference type="Proteomes" id="UP000677918">
    <property type="component" value="Unassembled WGS sequence"/>
</dbReference>
<reference evidence="1" key="1">
    <citation type="submission" date="2021-04" db="EMBL/GenBank/DDBJ databases">
        <title>Draft genome sequence of Xylanibacillus composti strain K13.</title>
        <authorList>
            <person name="Uke A."/>
            <person name="Chhe C."/>
            <person name="Baramee S."/>
            <person name="Kosugi A."/>
        </authorList>
    </citation>
    <scope>NUCLEOTIDE SEQUENCE</scope>
    <source>
        <strain evidence="1">K13</strain>
    </source>
</reference>
<evidence type="ECO:0000313" key="2">
    <source>
        <dbReference type="Proteomes" id="UP000677918"/>
    </source>
</evidence>
<gene>
    <name evidence="1" type="ORF">XYCOK13_02300</name>
</gene>
<protein>
    <submittedName>
        <fullName evidence="1">Uncharacterized protein</fullName>
    </submittedName>
</protein>
<dbReference type="RefSeq" id="WP_213410001.1">
    <property type="nucleotide sequence ID" value="NZ_BOVK01000003.1"/>
</dbReference>
<proteinExistence type="predicted"/>
<comment type="caution">
    <text evidence="1">The sequence shown here is derived from an EMBL/GenBank/DDBJ whole genome shotgun (WGS) entry which is preliminary data.</text>
</comment>
<dbReference type="EMBL" id="BOVK01000003">
    <property type="protein sequence ID" value="GIQ67406.1"/>
    <property type="molecule type" value="Genomic_DNA"/>
</dbReference>